<comment type="similarity">
    <text evidence="1 2">Belongs to the TIFY/JAZ family.</text>
</comment>
<dbReference type="PROSITE" id="PS51320">
    <property type="entry name" value="TIFY"/>
    <property type="match status" value="1"/>
</dbReference>
<comment type="domain">
    <text evidence="2">The jas domain is required for interaction with COI1.</text>
</comment>
<dbReference type="InterPro" id="IPR040390">
    <property type="entry name" value="TIFY/JAZ"/>
</dbReference>
<evidence type="ECO:0000256" key="2">
    <source>
        <dbReference type="RuleBase" id="RU369065"/>
    </source>
</evidence>
<dbReference type="STRING" id="3988.B9T6Z9"/>
<dbReference type="InParanoid" id="B9T6Z9"/>
<proteinExistence type="inferred from homology"/>
<keyword evidence="6" id="KW-1185">Reference proteome</keyword>
<accession>B9T6Z9</accession>
<dbReference type="AlphaFoldDB" id="B9T6Z9"/>
<dbReference type="InterPro" id="IPR010399">
    <property type="entry name" value="Tify_dom"/>
</dbReference>
<dbReference type="Proteomes" id="UP000008311">
    <property type="component" value="Unassembled WGS sequence"/>
</dbReference>
<organism evidence="5 6">
    <name type="scientific">Ricinus communis</name>
    <name type="common">Castor bean</name>
    <dbReference type="NCBI Taxonomy" id="3988"/>
    <lineage>
        <taxon>Eukaryota</taxon>
        <taxon>Viridiplantae</taxon>
        <taxon>Streptophyta</taxon>
        <taxon>Embryophyta</taxon>
        <taxon>Tracheophyta</taxon>
        <taxon>Spermatophyta</taxon>
        <taxon>Magnoliopsida</taxon>
        <taxon>eudicotyledons</taxon>
        <taxon>Gunneridae</taxon>
        <taxon>Pentapetalae</taxon>
        <taxon>rosids</taxon>
        <taxon>fabids</taxon>
        <taxon>Malpighiales</taxon>
        <taxon>Euphorbiaceae</taxon>
        <taxon>Acalyphoideae</taxon>
        <taxon>Acalypheae</taxon>
        <taxon>Ricinus</taxon>
    </lineage>
</organism>
<evidence type="ECO:0000313" key="5">
    <source>
        <dbReference type="EMBL" id="EEF28366.1"/>
    </source>
</evidence>
<name>B9T6Z9_RICCO</name>
<dbReference type="InterPro" id="IPR018467">
    <property type="entry name" value="CCT_CS"/>
</dbReference>
<evidence type="ECO:0000256" key="1">
    <source>
        <dbReference type="ARBA" id="ARBA00008614"/>
    </source>
</evidence>
<gene>
    <name evidence="5" type="ORF">RCOM_1143570</name>
</gene>
<comment type="subcellular location">
    <subcellularLocation>
        <location evidence="2">Nucleus</location>
    </subcellularLocation>
</comment>
<comment type="function">
    <text evidence="2">Repressor of jasmonate responses.</text>
</comment>
<evidence type="ECO:0000313" key="6">
    <source>
        <dbReference type="Proteomes" id="UP000008311"/>
    </source>
</evidence>
<dbReference type="GO" id="GO:0031347">
    <property type="term" value="P:regulation of defense response"/>
    <property type="evidence" value="ECO:0000318"/>
    <property type="project" value="GO_Central"/>
</dbReference>
<sequence>MERDFLGLNCQDSLAVVKEEVNSDGYKEIGFSKVSGIQWPFLNKVSSLPHLMPFKAAQEDKTKRIVSDSIVPSGFLSIATVDALDPSQKQVAEIQRSFNLERQGGNHFTLASYPLQHDVHSVHHPDVKVFPVPNYTSSISTSHSFFKNHYATTGPSMVATTTKPQFLGGIPVTAPQTILPNISSVNRKFDSCVKTSGSPAQLTIFYGGTVNVYDDISPEKAQAIMFLAGNGFSIPSNMSQPKIQVQAPNSKAVATVVSPVNQPVITPPCSRLSSPLSVSSHTGAQSGSGSTSTEEIVAVKPSGVPTTPVSKPDTPKLASAMGSAPAAIMMPSVPQARKASLARFLEKRKERMMSAAPYNLCKNSLESSIQNPMD</sequence>
<feature type="region of interest" description="Disordered" evidence="3">
    <location>
        <begin position="271"/>
        <end position="294"/>
    </location>
</feature>
<dbReference type="PANTHER" id="PTHR33077">
    <property type="entry name" value="PROTEIN TIFY 4A-RELATED-RELATED"/>
    <property type="match status" value="1"/>
</dbReference>
<evidence type="ECO:0000256" key="3">
    <source>
        <dbReference type="SAM" id="MobiDB-lite"/>
    </source>
</evidence>
<dbReference type="GO" id="GO:0009611">
    <property type="term" value="P:response to wounding"/>
    <property type="evidence" value="ECO:0000318"/>
    <property type="project" value="GO_Central"/>
</dbReference>
<dbReference type="EMBL" id="EQ974675">
    <property type="protein sequence ID" value="EEF28366.1"/>
    <property type="molecule type" value="Genomic_DNA"/>
</dbReference>
<protein>
    <recommendedName>
        <fullName evidence="2">Protein TIFY</fullName>
    </recommendedName>
    <alternativeName>
        <fullName evidence="2">Jasmonate ZIM domain-containing protein</fullName>
    </alternativeName>
</protein>
<keyword evidence="2" id="KW-1184">Jasmonic acid signaling pathway</keyword>
<feature type="compositionally biased region" description="Low complexity" evidence="3">
    <location>
        <begin position="271"/>
        <end position="293"/>
    </location>
</feature>
<reference evidence="6" key="1">
    <citation type="journal article" date="2010" name="Nat. Biotechnol.">
        <title>Draft genome sequence of the oilseed species Ricinus communis.</title>
        <authorList>
            <person name="Chan A.P."/>
            <person name="Crabtree J."/>
            <person name="Zhao Q."/>
            <person name="Lorenzi H."/>
            <person name="Orvis J."/>
            <person name="Puiu D."/>
            <person name="Melake-Berhan A."/>
            <person name="Jones K.M."/>
            <person name="Redman J."/>
            <person name="Chen G."/>
            <person name="Cahoon E.B."/>
            <person name="Gedil M."/>
            <person name="Stanke M."/>
            <person name="Haas B.J."/>
            <person name="Wortman J.R."/>
            <person name="Fraser-Liggett C.M."/>
            <person name="Ravel J."/>
            <person name="Rabinowicz P.D."/>
        </authorList>
    </citation>
    <scope>NUCLEOTIDE SEQUENCE [LARGE SCALE GENOMIC DNA]</scope>
    <source>
        <strain evidence="6">cv. Hale</strain>
    </source>
</reference>
<dbReference type="GO" id="GO:0005634">
    <property type="term" value="C:nucleus"/>
    <property type="evidence" value="ECO:0000318"/>
    <property type="project" value="GO_Central"/>
</dbReference>
<dbReference type="Pfam" id="PF09425">
    <property type="entry name" value="Jas_motif"/>
    <property type="match status" value="1"/>
</dbReference>
<keyword evidence="2" id="KW-0539">Nucleus</keyword>
<dbReference type="Pfam" id="PF06200">
    <property type="entry name" value="tify"/>
    <property type="match status" value="1"/>
</dbReference>
<dbReference type="GO" id="GO:2000022">
    <property type="term" value="P:regulation of jasmonic acid mediated signaling pathway"/>
    <property type="evidence" value="ECO:0000318"/>
    <property type="project" value="GO_Central"/>
</dbReference>
<evidence type="ECO:0000259" key="4">
    <source>
        <dbReference type="PROSITE" id="PS51320"/>
    </source>
</evidence>
<dbReference type="PANTHER" id="PTHR33077:SF90">
    <property type="entry name" value="PROTEIN TIFY 7"/>
    <property type="match status" value="1"/>
</dbReference>
<feature type="domain" description="Tify" evidence="4">
    <location>
        <begin position="195"/>
        <end position="230"/>
    </location>
</feature>
<dbReference type="eggNOG" id="ENOG502QQDB">
    <property type="taxonomic scope" value="Eukaryota"/>
</dbReference>
<dbReference type="SMART" id="SM00979">
    <property type="entry name" value="TIFY"/>
    <property type="match status" value="1"/>
</dbReference>